<dbReference type="PRINTS" id="PR00465">
    <property type="entry name" value="EP450IV"/>
</dbReference>
<feature type="binding site" description="axial binding residue" evidence="3">
    <location>
        <position position="479"/>
    </location>
    <ligand>
        <name>heme</name>
        <dbReference type="ChEBI" id="CHEBI:30413"/>
    </ligand>
    <ligandPart>
        <name>Fe</name>
        <dbReference type="ChEBI" id="CHEBI:18248"/>
    </ligandPart>
</feature>
<evidence type="ECO:0000256" key="1">
    <source>
        <dbReference type="ARBA" id="ARBA00022723"/>
    </source>
</evidence>
<dbReference type="Proteomes" id="UP000075714">
    <property type="component" value="Unassembled WGS sequence"/>
</dbReference>
<dbReference type="SUPFAM" id="SSF48264">
    <property type="entry name" value="Cytochrome P450"/>
    <property type="match status" value="1"/>
</dbReference>
<dbReference type="PROSITE" id="PS00086">
    <property type="entry name" value="CYTOCHROME_P450"/>
    <property type="match status" value="1"/>
</dbReference>
<evidence type="ECO:0000313" key="6">
    <source>
        <dbReference type="EMBL" id="KXZ56821.1"/>
    </source>
</evidence>
<dbReference type="EMBL" id="LSYV01000002">
    <property type="protein sequence ID" value="KXZ56821.1"/>
    <property type="molecule type" value="Genomic_DNA"/>
</dbReference>
<comment type="similarity">
    <text evidence="4">Belongs to the cytochrome P450 family.</text>
</comment>
<dbReference type="Gene3D" id="1.10.630.10">
    <property type="entry name" value="Cytochrome P450"/>
    <property type="match status" value="2"/>
</dbReference>
<evidence type="ECO:0000256" key="5">
    <source>
        <dbReference type="SAM" id="MobiDB-lite"/>
    </source>
</evidence>
<evidence type="ECO:0008006" key="8">
    <source>
        <dbReference type="Google" id="ProtNLM"/>
    </source>
</evidence>
<comment type="caution">
    <text evidence="6">The sequence shown here is derived from an EMBL/GenBank/DDBJ whole genome shotgun (WGS) entry which is preliminary data.</text>
</comment>
<accession>A0A150H439</accession>
<sequence length="533" mass="59113">MVLSTLTAALVVAYEVYKVLYRRKGLPPGPLLHPPFLGDGLYLGVGNPLRFLFARFKRYGSIFRIQMMGERIWLINDPLALRPILTDEKAEPFIPITTFKTLMGDDVILRAHAAGAHSSWRKVFLAAVAPKELASLVPRVLDIMHHHMAAWEADGKVHIYSAARAMGLDLSVDAIMQVKLPEGVDRGHFKKQVETFYDGLYALHSPLPGSAFSRALAAKAWLLETLQPGVRELHAEVMKKLDAVDGSIPAYAAQLLDQPSADEGPAAAGSKDPTVAQEAAAATSYPPSLAEKPSIPVAQILHRASTSRFELQEAALGLLHMLVGSGDTTRFALFNIWALVSRSPRVQDKIHQEQLQVIAQYGSELTYQVACHMPYLDATLKECMRILPASGGSMRRLLDDVRVGDYVLPKGDMVWYHAGLLHCTDPALWDGRTDYDVPPHMDWRHNFEHAFRPERWLGGEGEGARPRSYFTFGSGAHLCAGMNLVYLEIKLLLAMVLRKYRLRPECPDMLNGCRLFPFLVPAKGTDGVVLEPR</sequence>
<evidence type="ECO:0000313" key="7">
    <source>
        <dbReference type="Proteomes" id="UP000075714"/>
    </source>
</evidence>
<evidence type="ECO:0000256" key="2">
    <source>
        <dbReference type="ARBA" id="ARBA00023004"/>
    </source>
</evidence>
<keyword evidence="4" id="KW-0503">Monooxygenase</keyword>
<evidence type="ECO:0000256" key="4">
    <source>
        <dbReference type="RuleBase" id="RU000461"/>
    </source>
</evidence>
<keyword evidence="2 3" id="KW-0408">Iron</keyword>
<name>A0A150H439_GONPE</name>
<dbReference type="Pfam" id="PF00067">
    <property type="entry name" value="p450"/>
    <property type="match status" value="3"/>
</dbReference>
<keyword evidence="7" id="KW-1185">Reference proteome</keyword>
<proteinExistence type="inferred from homology"/>
<dbReference type="InterPro" id="IPR036396">
    <property type="entry name" value="Cyt_P450_sf"/>
</dbReference>
<dbReference type="InterPro" id="IPR002403">
    <property type="entry name" value="Cyt_P450_E_grp-IV"/>
</dbReference>
<dbReference type="GO" id="GO:0016705">
    <property type="term" value="F:oxidoreductase activity, acting on paired donors, with incorporation or reduction of molecular oxygen"/>
    <property type="evidence" value="ECO:0007669"/>
    <property type="project" value="InterPro"/>
</dbReference>
<reference evidence="7" key="1">
    <citation type="journal article" date="2016" name="Nat. Commun.">
        <title>The Gonium pectorale genome demonstrates co-option of cell cycle regulation during the evolution of multicellularity.</title>
        <authorList>
            <person name="Hanschen E.R."/>
            <person name="Marriage T.N."/>
            <person name="Ferris P.J."/>
            <person name="Hamaji T."/>
            <person name="Toyoda A."/>
            <person name="Fujiyama A."/>
            <person name="Neme R."/>
            <person name="Noguchi H."/>
            <person name="Minakuchi Y."/>
            <person name="Suzuki M."/>
            <person name="Kawai-Toyooka H."/>
            <person name="Smith D.R."/>
            <person name="Sparks H."/>
            <person name="Anderson J."/>
            <person name="Bakaric R."/>
            <person name="Luria V."/>
            <person name="Karger A."/>
            <person name="Kirschner M.W."/>
            <person name="Durand P.M."/>
            <person name="Michod R.E."/>
            <person name="Nozaki H."/>
            <person name="Olson B.J."/>
        </authorList>
    </citation>
    <scope>NUCLEOTIDE SEQUENCE [LARGE SCALE GENOMIC DNA]</scope>
    <source>
        <strain evidence="7">NIES-2863</strain>
    </source>
</reference>
<dbReference type="GO" id="GO:0004497">
    <property type="term" value="F:monooxygenase activity"/>
    <property type="evidence" value="ECO:0007669"/>
    <property type="project" value="UniProtKB-KW"/>
</dbReference>
<dbReference type="PANTHER" id="PTHR24286">
    <property type="entry name" value="CYTOCHROME P450 26"/>
    <property type="match status" value="1"/>
</dbReference>
<dbReference type="InterPro" id="IPR001128">
    <property type="entry name" value="Cyt_P450"/>
</dbReference>
<dbReference type="GO" id="GO:0020037">
    <property type="term" value="F:heme binding"/>
    <property type="evidence" value="ECO:0007669"/>
    <property type="project" value="InterPro"/>
</dbReference>
<dbReference type="OrthoDB" id="442633at2759"/>
<evidence type="ECO:0000256" key="3">
    <source>
        <dbReference type="PIRSR" id="PIRSR602403-1"/>
    </source>
</evidence>
<dbReference type="STRING" id="33097.A0A150H439"/>
<dbReference type="GO" id="GO:0016125">
    <property type="term" value="P:sterol metabolic process"/>
    <property type="evidence" value="ECO:0007669"/>
    <property type="project" value="TreeGrafter"/>
</dbReference>
<dbReference type="PANTHER" id="PTHR24286:SF380">
    <property type="entry name" value="PH DOMAIN-CONTAINING PROTEIN"/>
    <property type="match status" value="1"/>
</dbReference>
<dbReference type="GO" id="GO:0005506">
    <property type="term" value="F:iron ion binding"/>
    <property type="evidence" value="ECO:0007669"/>
    <property type="project" value="InterPro"/>
</dbReference>
<comment type="cofactor">
    <cofactor evidence="3">
        <name>heme</name>
        <dbReference type="ChEBI" id="CHEBI:30413"/>
    </cofactor>
</comment>
<dbReference type="InterPro" id="IPR017972">
    <property type="entry name" value="Cyt_P450_CS"/>
</dbReference>
<keyword evidence="3 4" id="KW-0349">Heme</keyword>
<keyword evidence="1 3" id="KW-0479">Metal-binding</keyword>
<feature type="region of interest" description="Disordered" evidence="5">
    <location>
        <begin position="261"/>
        <end position="287"/>
    </location>
</feature>
<organism evidence="6 7">
    <name type="scientific">Gonium pectorale</name>
    <name type="common">Green alga</name>
    <dbReference type="NCBI Taxonomy" id="33097"/>
    <lineage>
        <taxon>Eukaryota</taxon>
        <taxon>Viridiplantae</taxon>
        <taxon>Chlorophyta</taxon>
        <taxon>core chlorophytes</taxon>
        <taxon>Chlorophyceae</taxon>
        <taxon>CS clade</taxon>
        <taxon>Chlamydomonadales</taxon>
        <taxon>Volvocaceae</taxon>
        <taxon>Gonium</taxon>
    </lineage>
</organism>
<dbReference type="AlphaFoldDB" id="A0A150H439"/>
<gene>
    <name evidence="6" type="ORF">GPECTOR_1g74</name>
</gene>
<protein>
    <recommendedName>
        <fullName evidence="8">Cytochrome P450</fullName>
    </recommendedName>
</protein>
<keyword evidence="4" id="KW-0560">Oxidoreductase</keyword>